<protein>
    <submittedName>
        <fullName evidence="4">Unannotated protein</fullName>
    </submittedName>
</protein>
<feature type="compositionally biased region" description="Polar residues" evidence="1">
    <location>
        <begin position="375"/>
        <end position="394"/>
    </location>
</feature>
<feature type="transmembrane region" description="Helical" evidence="2">
    <location>
        <begin position="54"/>
        <end position="73"/>
    </location>
</feature>
<keyword evidence="2" id="KW-1133">Transmembrane helix</keyword>
<gene>
    <name evidence="4" type="ORF">UFOPK3472_02771</name>
</gene>
<evidence type="ECO:0000259" key="3">
    <source>
        <dbReference type="PROSITE" id="PS50887"/>
    </source>
</evidence>
<dbReference type="EMBL" id="CAFBLX010000227">
    <property type="protein sequence ID" value="CAB4906701.1"/>
    <property type="molecule type" value="Genomic_DNA"/>
</dbReference>
<evidence type="ECO:0000256" key="2">
    <source>
        <dbReference type="SAM" id="Phobius"/>
    </source>
</evidence>
<dbReference type="InterPro" id="IPR000160">
    <property type="entry name" value="GGDEF_dom"/>
</dbReference>
<dbReference type="InterPro" id="IPR043128">
    <property type="entry name" value="Rev_trsase/Diguanyl_cyclase"/>
</dbReference>
<dbReference type="InterPro" id="IPR029787">
    <property type="entry name" value="Nucleotide_cyclase"/>
</dbReference>
<dbReference type="SMART" id="SM00267">
    <property type="entry name" value="GGDEF"/>
    <property type="match status" value="1"/>
</dbReference>
<reference evidence="4" key="1">
    <citation type="submission" date="2020-05" db="EMBL/GenBank/DDBJ databases">
        <authorList>
            <person name="Chiriac C."/>
            <person name="Salcher M."/>
            <person name="Ghai R."/>
            <person name="Kavagutti S V."/>
        </authorList>
    </citation>
    <scope>NUCLEOTIDE SEQUENCE</scope>
</reference>
<evidence type="ECO:0000313" key="4">
    <source>
        <dbReference type="EMBL" id="CAB4906701.1"/>
    </source>
</evidence>
<feature type="domain" description="GGDEF" evidence="3">
    <location>
        <begin position="220"/>
        <end position="369"/>
    </location>
</feature>
<keyword evidence="2" id="KW-0472">Membrane</keyword>
<dbReference type="CDD" id="cd01949">
    <property type="entry name" value="GGDEF"/>
    <property type="match status" value="1"/>
</dbReference>
<dbReference type="GO" id="GO:1902201">
    <property type="term" value="P:negative regulation of bacterial-type flagellum-dependent cell motility"/>
    <property type="evidence" value="ECO:0007669"/>
    <property type="project" value="TreeGrafter"/>
</dbReference>
<dbReference type="PROSITE" id="PS50887">
    <property type="entry name" value="GGDEF"/>
    <property type="match status" value="1"/>
</dbReference>
<dbReference type="Pfam" id="PF00990">
    <property type="entry name" value="GGDEF"/>
    <property type="match status" value="1"/>
</dbReference>
<dbReference type="NCBIfam" id="TIGR00254">
    <property type="entry name" value="GGDEF"/>
    <property type="match status" value="1"/>
</dbReference>
<dbReference type="PANTHER" id="PTHR45138:SF9">
    <property type="entry name" value="DIGUANYLATE CYCLASE DGCM-RELATED"/>
    <property type="match status" value="1"/>
</dbReference>
<feature type="transmembrane region" description="Helical" evidence="2">
    <location>
        <begin position="21"/>
        <end position="42"/>
    </location>
</feature>
<dbReference type="AlphaFoldDB" id="A0A6J7GE98"/>
<accession>A0A6J7GE98</accession>
<feature type="transmembrane region" description="Helical" evidence="2">
    <location>
        <begin position="152"/>
        <end position="175"/>
    </location>
</feature>
<dbReference type="PANTHER" id="PTHR45138">
    <property type="entry name" value="REGULATORY COMPONENTS OF SENSORY TRANSDUCTION SYSTEM"/>
    <property type="match status" value="1"/>
</dbReference>
<proteinExistence type="predicted"/>
<dbReference type="SUPFAM" id="SSF55073">
    <property type="entry name" value="Nucleotide cyclase"/>
    <property type="match status" value="1"/>
</dbReference>
<organism evidence="4">
    <name type="scientific">freshwater metagenome</name>
    <dbReference type="NCBI Taxonomy" id="449393"/>
    <lineage>
        <taxon>unclassified sequences</taxon>
        <taxon>metagenomes</taxon>
        <taxon>ecological metagenomes</taxon>
    </lineage>
</organism>
<feature type="region of interest" description="Disordered" evidence="1">
    <location>
        <begin position="375"/>
        <end position="401"/>
    </location>
</feature>
<dbReference type="GO" id="GO:0005886">
    <property type="term" value="C:plasma membrane"/>
    <property type="evidence" value="ECO:0007669"/>
    <property type="project" value="TreeGrafter"/>
</dbReference>
<dbReference type="InterPro" id="IPR050469">
    <property type="entry name" value="Diguanylate_Cyclase"/>
</dbReference>
<dbReference type="GO" id="GO:0043709">
    <property type="term" value="P:cell adhesion involved in single-species biofilm formation"/>
    <property type="evidence" value="ECO:0007669"/>
    <property type="project" value="TreeGrafter"/>
</dbReference>
<name>A0A6J7GE98_9ZZZZ</name>
<dbReference type="Gene3D" id="3.30.70.270">
    <property type="match status" value="1"/>
</dbReference>
<sequence length="401" mass="41827">MNVIDKSSRRHPNPWRSRLDTRTTAVIVSATGAVPLLAIALLSPTFLRPNALPVLIVVLTFTAVTVLFAAKVGRLSERQFAVLGFGGMTGVAISAYLIADPSGTRAVTSMLAIVPAIAASSSPPRVTARLSAASVVMVTALSVVSVGSSGWAVTAVAIGAAATTVLVPVALIGGLRRTLTLVNEKLQRLADTDPLTGLLNRRGLLSSAQVLVHQACERKELLAAFVVDVDHFKTVNDTDGHTAGDRTLAAVADTLACAVHAAVGENDAIVARTGGEEFLILAPHRDGRELTERILDRVRSDCRVTVSIGTLTLDVRPIAPGDPALPSADVASSESGGLDHVLDAAVRAADAALYRAKADGRDRAYHAGTLTITWSGSPRSGQMRTSRPELSTSRHAADGTR</sequence>
<feature type="transmembrane region" description="Helical" evidence="2">
    <location>
        <begin position="80"/>
        <end position="99"/>
    </location>
</feature>
<dbReference type="GO" id="GO:0052621">
    <property type="term" value="F:diguanylate cyclase activity"/>
    <property type="evidence" value="ECO:0007669"/>
    <property type="project" value="TreeGrafter"/>
</dbReference>
<evidence type="ECO:0000256" key="1">
    <source>
        <dbReference type="SAM" id="MobiDB-lite"/>
    </source>
</evidence>
<keyword evidence="2" id="KW-0812">Transmembrane</keyword>